<organism evidence="5 6">
    <name type="scientific">Phyllosticta citribraziliensis</name>
    <dbReference type="NCBI Taxonomy" id="989973"/>
    <lineage>
        <taxon>Eukaryota</taxon>
        <taxon>Fungi</taxon>
        <taxon>Dikarya</taxon>
        <taxon>Ascomycota</taxon>
        <taxon>Pezizomycotina</taxon>
        <taxon>Dothideomycetes</taxon>
        <taxon>Dothideomycetes incertae sedis</taxon>
        <taxon>Botryosphaeriales</taxon>
        <taxon>Phyllostictaceae</taxon>
        <taxon>Phyllosticta</taxon>
    </lineage>
</organism>
<dbReference type="RefSeq" id="XP_066654509.1">
    <property type="nucleotide sequence ID" value="XM_066798235.1"/>
</dbReference>
<protein>
    <submittedName>
        <fullName evidence="5">Heat-stable 19 kDa antigen</fullName>
    </submittedName>
</protein>
<gene>
    <name evidence="5" type="ORF">J3D65DRAFT_603850</name>
</gene>
<dbReference type="Pfam" id="PF07249">
    <property type="entry name" value="Cerato-platanin"/>
    <property type="match status" value="1"/>
</dbReference>
<feature type="chain" id="PRO_5047010740" evidence="4">
    <location>
        <begin position="17"/>
        <end position="135"/>
    </location>
</feature>
<dbReference type="Gene3D" id="2.40.40.10">
    <property type="entry name" value="RlpA-like domain"/>
    <property type="match status" value="1"/>
</dbReference>
<dbReference type="InterPro" id="IPR036908">
    <property type="entry name" value="RlpA-like_sf"/>
</dbReference>
<comment type="similarity">
    <text evidence="2">Belongs to the cerato-platanin family.</text>
</comment>
<dbReference type="CDD" id="cd22778">
    <property type="entry name" value="DPBB_CEPL-like"/>
    <property type="match status" value="1"/>
</dbReference>
<keyword evidence="3" id="KW-0964">Secreted</keyword>
<dbReference type="GeneID" id="92031141"/>
<keyword evidence="4" id="KW-0732">Signal</keyword>
<evidence type="ECO:0000256" key="3">
    <source>
        <dbReference type="ARBA" id="ARBA00022525"/>
    </source>
</evidence>
<comment type="caution">
    <text evidence="5">The sequence shown here is derived from an EMBL/GenBank/DDBJ whole genome shotgun (WGS) entry which is preliminary data.</text>
</comment>
<evidence type="ECO:0000256" key="2">
    <source>
        <dbReference type="ARBA" id="ARBA00010421"/>
    </source>
</evidence>
<sequence>MKFFAAIASFASMASAITLSYDPSYDDSTRSLSVVSCSDGANGLLTKGFTTQGSLPKFPYIGGSEFIAGWGSANCGKCYSLTYNGKTINVLAIDHAGAGFNVAQAAMNDLTNNQAAALGRIDVAYAEVAASNCGL</sequence>
<dbReference type="Proteomes" id="UP001360953">
    <property type="component" value="Unassembled WGS sequence"/>
</dbReference>
<comment type="subcellular location">
    <subcellularLocation>
        <location evidence="1">Secreted</location>
    </subcellularLocation>
</comment>
<reference evidence="5 6" key="1">
    <citation type="submission" date="2024-04" db="EMBL/GenBank/DDBJ databases">
        <title>Phyllosticta paracitricarpa is synonymous to the EU quarantine fungus P. citricarpa based on phylogenomic analyses.</title>
        <authorList>
            <consortium name="Lawrence Berkeley National Laboratory"/>
            <person name="Van ingen-buijs V.A."/>
            <person name="Van westerhoven A.C."/>
            <person name="Haridas S."/>
            <person name="Skiadas P."/>
            <person name="Martin F."/>
            <person name="Groenewald J.Z."/>
            <person name="Crous P.W."/>
            <person name="Seidl M.F."/>
        </authorList>
    </citation>
    <scope>NUCLEOTIDE SEQUENCE [LARGE SCALE GENOMIC DNA]</scope>
    <source>
        <strain evidence="5 6">CPC 17464</strain>
    </source>
</reference>
<feature type="signal peptide" evidence="4">
    <location>
        <begin position="1"/>
        <end position="16"/>
    </location>
</feature>
<evidence type="ECO:0000256" key="1">
    <source>
        <dbReference type="ARBA" id="ARBA00004613"/>
    </source>
</evidence>
<evidence type="ECO:0000256" key="4">
    <source>
        <dbReference type="SAM" id="SignalP"/>
    </source>
</evidence>
<dbReference type="EMBL" id="JBBPEH010000007">
    <property type="protein sequence ID" value="KAK7536093.1"/>
    <property type="molecule type" value="Genomic_DNA"/>
</dbReference>
<dbReference type="SUPFAM" id="SSF50685">
    <property type="entry name" value="Barwin-like endoglucanases"/>
    <property type="match status" value="1"/>
</dbReference>
<keyword evidence="6" id="KW-1185">Reference proteome</keyword>
<evidence type="ECO:0000313" key="6">
    <source>
        <dbReference type="Proteomes" id="UP001360953"/>
    </source>
</evidence>
<evidence type="ECO:0000313" key="5">
    <source>
        <dbReference type="EMBL" id="KAK7536093.1"/>
    </source>
</evidence>
<proteinExistence type="inferred from homology"/>
<dbReference type="InterPro" id="IPR010829">
    <property type="entry name" value="Cerato-platanin"/>
</dbReference>
<name>A0ABR1LLM2_9PEZI</name>
<accession>A0ABR1LLM2</accession>